<dbReference type="SUPFAM" id="SSF52540">
    <property type="entry name" value="P-loop containing nucleoside triphosphate hydrolases"/>
    <property type="match status" value="1"/>
</dbReference>
<dbReference type="Gene3D" id="3.40.50.300">
    <property type="entry name" value="P-loop containing nucleotide triphosphate hydrolases"/>
    <property type="match status" value="1"/>
</dbReference>
<gene>
    <name evidence="1" type="ORF">ACFYTF_11135</name>
</gene>
<proteinExistence type="predicted"/>
<dbReference type="Proteomes" id="UP001601444">
    <property type="component" value="Unassembled WGS sequence"/>
</dbReference>
<organism evidence="1 2">
    <name type="scientific">Nocardia thailandica</name>
    <dbReference type="NCBI Taxonomy" id="257275"/>
    <lineage>
        <taxon>Bacteria</taxon>
        <taxon>Bacillati</taxon>
        <taxon>Actinomycetota</taxon>
        <taxon>Actinomycetes</taxon>
        <taxon>Mycobacteriales</taxon>
        <taxon>Nocardiaceae</taxon>
        <taxon>Nocardia</taxon>
    </lineage>
</organism>
<protein>
    <submittedName>
        <fullName evidence="1">AAA family ATPase</fullName>
    </submittedName>
</protein>
<sequence length="237" mass="25642">MTPPLDAVHFPDPPAGKIIAPAAVLDLRGDEVTGLRYPAAAVVVFAGVPGAGKSTALQRFFGVRADAEAPVAATALVLDSHQARNRLRHRLGRLPYPLWRPVVHVAHYRALRTALRTEPGPVALHDCATFGWSRRLITGWARHGGRPVHMVLIDVPAEQARTGQHARGRRVNGLAFLGHCRRWERLMRDLGARDRAAIAGPELLGAASVVIVDRPALDRLRRFAFHPSPTDGAATGA</sequence>
<accession>A0ABW6PLY6</accession>
<name>A0ABW6PLY6_9NOCA</name>
<dbReference type="Pfam" id="PF13671">
    <property type="entry name" value="AAA_33"/>
    <property type="match status" value="1"/>
</dbReference>
<dbReference type="RefSeq" id="WP_387700017.1">
    <property type="nucleotide sequence ID" value="NZ_JBIAMX010000005.1"/>
</dbReference>
<evidence type="ECO:0000313" key="1">
    <source>
        <dbReference type="EMBL" id="MFF0543376.1"/>
    </source>
</evidence>
<evidence type="ECO:0000313" key="2">
    <source>
        <dbReference type="Proteomes" id="UP001601444"/>
    </source>
</evidence>
<dbReference type="EMBL" id="JBIAMX010000005">
    <property type="protein sequence ID" value="MFF0543376.1"/>
    <property type="molecule type" value="Genomic_DNA"/>
</dbReference>
<reference evidence="1 2" key="1">
    <citation type="submission" date="2024-10" db="EMBL/GenBank/DDBJ databases">
        <title>The Natural Products Discovery Center: Release of the First 8490 Sequenced Strains for Exploring Actinobacteria Biosynthetic Diversity.</title>
        <authorList>
            <person name="Kalkreuter E."/>
            <person name="Kautsar S.A."/>
            <person name="Yang D."/>
            <person name="Bader C.D."/>
            <person name="Teijaro C.N."/>
            <person name="Fluegel L."/>
            <person name="Davis C.M."/>
            <person name="Simpson J.R."/>
            <person name="Lauterbach L."/>
            <person name="Steele A.D."/>
            <person name="Gui C."/>
            <person name="Meng S."/>
            <person name="Li G."/>
            <person name="Viehrig K."/>
            <person name="Ye F."/>
            <person name="Su P."/>
            <person name="Kiefer A.F."/>
            <person name="Nichols A."/>
            <person name="Cepeda A.J."/>
            <person name="Yan W."/>
            <person name="Fan B."/>
            <person name="Jiang Y."/>
            <person name="Adhikari A."/>
            <person name="Zheng C.-J."/>
            <person name="Schuster L."/>
            <person name="Cowan T.M."/>
            <person name="Smanski M.J."/>
            <person name="Chevrette M.G."/>
            <person name="De Carvalho L.P.S."/>
            <person name="Shen B."/>
        </authorList>
    </citation>
    <scope>NUCLEOTIDE SEQUENCE [LARGE SCALE GENOMIC DNA]</scope>
    <source>
        <strain evidence="1 2">NPDC004045</strain>
    </source>
</reference>
<comment type="caution">
    <text evidence="1">The sequence shown here is derived from an EMBL/GenBank/DDBJ whole genome shotgun (WGS) entry which is preliminary data.</text>
</comment>
<keyword evidence="2" id="KW-1185">Reference proteome</keyword>
<dbReference type="InterPro" id="IPR027417">
    <property type="entry name" value="P-loop_NTPase"/>
</dbReference>